<dbReference type="RefSeq" id="WP_145343181.1">
    <property type="nucleotide sequence ID" value="NZ_SMLY01000047.1"/>
</dbReference>
<feature type="domain" description="Chorismate mutase" evidence="3">
    <location>
        <begin position="9"/>
        <end position="99"/>
    </location>
</feature>
<evidence type="ECO:0000313" key="4">
    <source>
        <dbReference type="EMBL" id="TWI87666.1"/>
    </source>
</evidence>
<dbReference type="GO" id="GO:0009697">
    <property type="term" value="P:salicylic acid biosynthetic process"/>
    <property type="evidence" value="ECO:0007669"/>
    <property type="project" value="TreeGrafter"/>
</dbReference>
<dbReference type="EC" id="5.4.99.5" evidence="1"/>
<comment type="caution">
    <text evidence="4">The sequence shown here is derived from an EMBL/GenBank/DDBJ whole genome shotgun (WGS) entry which is preliminary data.</text>
</comment>
<dbReference type="PROSITE" id="PS51168">
    <property type="entry name" value="CHORISMATE_MUT_2"/>
    <property type="match status" value="1"/>
</dbReference>
<evidence type="ECO:0000256" key="2">
    <source>
        <dbReference type="ARBA" id="ARBA00023235"/>
    </source>
</evidence>
<organism evidence="4 5">
    <name type="scientific">Roseibium hamelinense</name>
    <dbReference type="NCBI Taxonomy" id="150831"/>
    <lineage>
        <taxon>Bacteria</taxon>
        <taxon>Pseudomonadati</taxon>
        <taxon>Pseudomonadota</taxon>
        <taxon>Alphaproteobacteria</taxon>
        <taxon>Hyphomicrobiales</taxon>
        <taxon>Stappiaceae</taxon>
        <taxon>Roseibium</taxon>
    </lineage>
</organism>
<keyword evidence="4" id="KW-0670">Pyruvate</keyword>
<dbReference type="GO" id="GO:0016829">
    <property type="term" value="F:lyase activity"/>
    <property type="evidence" value="ECO:0007669"/>
    <property type="project" value="UniProtKB-KW"/>
</dbReference>
<evidence type="ECO:0000256" key="1">
    <source>
        <dbReference type="ARBA" id="ARBA00012404"/>
    </source>
</evidence>
<dbReference type="PANTHER" id="PTHR38041">
    <property type="entry name" value="CHORISMATE MUTASE"/>
    <property type="match status" value="1"/>
</dbReference>
<dbReference type="InterPro" id="IPR036979">
    <property type="entry name" value="CM_dom_sf"/>
</dbReference>
<dbReference type="GO" id="GO:0046417">
    <property type="term" value="P:chorismate metabolic process"/>
    <property type="evidence" value="ECO:0007669"/>
    <property type="project" value="InterPro"/>
</dbReference>
<sequence>MSKLPTRPPENCNTKQHIRAEIDRIDQLLLSLFAERQGYVRRMAEIKQNPEEAFDAERIETMVADIKTRAAALDLEPEQVEEVWRCLIDWNVAYEKRTILRRLNSSKK</sequence>
<keyword evidence="2" id="KW-0413">Isomerase</keyword>
<dbReference type="InterPro" id="IPR036263">
    <property type="entry name" value="Chorismate_II_sf"/>
</dbReference>
<proteinExistence type="predicted"/>
<dbReference type="AlphaFoldDB" id="A0A562T3P4"/>
<dbReference type="Proteomes" id="UP000320593">
    <property type="component" value="Unassembled WGS sequence"/>
</dbReference>
<keyword evidence="4" id="KW-0456">Lyase</keyword>
<evidence type="ECO:0000259" key="3">
    <source>
        <dbReference type="PROSITE" id="PS51168"/>
    </source>
</evidence>
<dbReference type="Gene3D" id="1.20.59.10">
    <property type="entry name" value="Chorismate mutase"/>
    <property type="match status" value="1"/>
</dbReference>
<dbReference type="InterPro" id="IPR051331">
    <property type="entry name" value="Chorismate_mutase-related"/>
</dbReference>
<dbReference type="Pfam" id="PF01817">
    <property type="entry name" value="CM_2"/>
    <property type="match status" value="1"/>
</dbReference>
<gene>
    <name evidence="4" type="ORF">JM93_02235</name>
</gene>
<dbReference type="SUPFAM" id="SSF48600">
    <property type="entry name" value="Chorismate mutase II"/>
    <property type="match status" value="1"/>
</dbReference>
<dbReference type="SMART" id="SM00830">
    <property type="entry name" value="CM_2"/>
    <property type="match status" value="1"/>
</dbReference>
<dbReference type="GO" id="GO:0004106">
    <property type="term" value="F:chorismate mutase activity"/>
    <property type="evidence" value="ECO:0007669"/>
    <property type="project" value="UniProtKB-EC"/>
</dbReference>
<protein>
    <recommendedName>
        <fullName evidence="1">chorismate mutase</fullName>
        <ecNumber evidence="1">5.4.99.5</ecNumber>
    </recommendedName>
</protein>
<dbReference type="PANTHER" id="PTHR38041:SF1">
    <property type="entry name" value="CHORISMATE MUTASE"/>
    <property type="match status" value="1"/>
</dbReference>
<name>A0A562T3P4_9HYPH</name>
<evidence type="ECO:0000313" key="5">
    <source>
        <dbReference type="Proteomes" id="UP000320593"/>
    </source>
</evidence>
<keyword evidence="5" id="KW-1185">Reference proteome</keyword>
<dbReference type="EMBL" id="VLLF01000004">
    <property type="protein sequence ID" value="TWI87666.1"/>
    <property type="molecule type" value="Genomic_DNA"/>
</dbReference>
<dbReference type="InterPro" id="IPR002701">
    <property type="entry name" value="CM_II_prokaryot"/>
</dbReference>
<accession>A0A562T3P4</accession>
<dbReference type="OrthoDB" id="514491at2"/>
<reference evidence="4 5" key="1">
    <citation type="submission" date="2019-07" db="EMBL/GenBank/DDBJ databases">
        <title>Genomic Encyclopedia of Archaeal and Bacterial Type Strains, Phase II (KMG-II): from individual species to whole genera.</title>
        <authorList>
            <person name="Goeker M."/>
        </authorList>
    </citation>
    <scope>NUCLEOTIDE SEQUENCE [LARGE SCALE GENOMIC DNA]</scope>
    <source>
        <strain evidence="4 5">ATCC BAA-252</strain>
    </source>
</reference>